<reference evidence="1" key="1">
    <citation type="submission" date="2019-12" db="EMBL/GenBank/DDBJ databases">
        <title>Genome sequencing and annotation of Brassica cretica.</title>
        <authorList>
            <person name="Studholme D.J."/>
            <person name="Sarris P.F."/>
        </authorList>
    </citation>
    <scope>NUCLEOTIDE SEQUENCE</scope>
    <source>
        <strain evidence="1">PFS-001/15</strain>
        <tissue evidence="1">Leaf</tissue>
    </source>
</reference>
<accession>A0A8S9GW62</accession>
<gene>
    <name evidence="1" type="ORF">F2Q68_00035324</name>
</gene>
<protein>
    <submittedName>
        <fullName evidence="1">Uncharacterized protein</fullName>
    </submittedName>
</protein>
<dbReference type="AlphaFoldDB" id="A0A8S9GW62"/>
<comment type="caution">
    <text evidence="1">The sequence shown here is derived from an EMBL/GenBank/DDBJ whole genome shotgun (WGS) entry which is preliminary data.</text>
</comment>
<dbReference type="EMBL" id="QGKW02001988">
    <property type="protein sequence ID" value="KAF2550721.1"/>
    <property type="molecule type" value="Genomic_DNA"/>
</dbReference>
<organism evidence="1 2">
    <name type="scientific">Brassica cretica</name>
    <name type="common">Mustard</name>
    <dbReference type="NCBI Taxonomy" id="69181"/>
    <lineage>
        <taxon>Eukaryota</taxon>
        <taxon>Viridiplantae</taxon>
        <taxon>Streptophyta</taxon>
        <taxon>Embryophyta</taxon>
        <taxon>Tracheophyta</taxon>
        <taxon>Spermatophyta</taxon>
        <taxon>Magnoliopsida</taxon>
        <taxon>eudicotyledons</taxon>
        <taxon>Gunneridae</taxon>
        <taxon>Pentapetalae</taxon>
        <taxon>rosids</taxon>
        <taxon>malvids</taxon>
        <taxon>Brassicales</taxon>
        <taxon>Brassicaceae</taxon>
        <taxon>Brassiceae</taxon>
        <taxon>Brassica</taxon>
    </lineage>
</organism>
<evidence type="ECO:0000313" key="2">
    <source>
        <dbReference type="Proteomes" id="UP000712281"/>
    </source>
</evidence>
<sequence length="93" mass="9791">MWSAGLMYTAGGVRSSGSGFQLVGCSPGGVSVWLNASLLWIMYGAVLGTSMPAITCSASDPPRCFAIKGPKSRGHNRVVELLQNREEGDCQGR</sequence>
<proteinExistence type="predicted"/>
<name>A0A8S9GW62_BRACR</name>
<dbReference type="Proteomes" id="UP000712281">
    <property type="component" value="Unassembled WGS sequence"/>
</dbReference>
<evidence type="ECO:0000313" key="1">
    <source>
        <dbReference type="EMBL" id="KAF2550721.1"/>
    </source>
</evidence>